<evidence type="ECO:0000256" key="1">
    <source>
        <dbReference type="ARBA" id="ARBA00022723"/>
    </source>
</evidence>
<dbReference type="Proteomes" id="UP001497457">
    <property type="component" value="Chromosome 11b"/>
</dbReference>
<name>A0ABC8W6Q4_9POAL</name>
<feature type="compositionally biased region" description="Low complexity" evidence="4">
    <location>
        <begin position="59"/>
        <end position="74"/>
    </location>
</feature>
<evidence type="ECO:0000256" key="4">
    <source>
        <dbReference type="SAM" id="MobiDB-lite"/>
    </source>
</evidence>
<feature type="compositionally biased region" description="Low complexity" evidence="4">
    <location>
        <begin position="240"/>
        <end position="252"/>
    </location>
</feature>
<keyword evidence="7" id="KW-1185">Reference proteome</keyword>
<feature type="domain" description="Fe2OG dioxygenase" evidence="5">
    <location>
        <begin position="189"/>
        <end position="284"/>
    </location>
</feature>
<organism evidence="6 7">
    <name type="scientific">Urochloa decumbens</name>
    <dbReference type="NCBI Taxonomy" id="240449"/>
    <lineage>
        <taxon>Eukaryota</taxon>
        <taxon>Viridiplantae</taxon>
        <taxon>Streptophyta</taxon>
        <taxon>Embryophyta</taxon>
        <taxon>Tracheophyta</taxon>
        <taxon>Spermatophyta</taxon>
        <taxon>Magnoliopsida</taxon>
        <taxon>Liliopsida</taxon>
        <taxon>Poales</taxon>
        <taxon>Poaceae</taxon>
        <taxon>PACMAD clade</taxon>
        <taxon>Panicoideae</taxon>
        <taxon>Panicodae</taxon>
        <taxon>Paniceae</taxon>
        <taxon>Melinidinae</taxon>
        <taxon>Urochloa</taxon>
    </lineage>
</organism>
<dbReference type="Pfam" id="PF03171">
    <property type="entry name" value="2OG-FeII_Oxy"/>
    <property type="match status" value="1"/>
</dbReference>
<dbReference type="Gene3D" id="2.60.120.330">
    <property type="entry name" value="B-lactam Antibiotic, Isopenicillin N Synthase, Chain"/>
    <property type="match status" value="2"/>
</dbReference>
<accession>A0ABC8W6Q4</accession>
<keyword evidence="1 3" id="KW-0479">Metal-binding</keyword>
<dbReference type="GO" id="GO:0046872">
    <property type="term" value="F:metal ion binding"/>
    <property type="evidence" value="ECO:0007669"/>
    <property type="project" value="UniProtKB-KW"/>
</dbReference>
<dbReference type="InterPro" id="IPR005123">
    <property type="entry name" value="Oxoglu/Fe-dep_dioxygenase_dom"/>
</dbReference>
<dbReference type="InterPro" id="IPR044861">
    <property type="entry name" value="IPNS-like_FE2OG_OXY"/>
</dbReference>
<dbReference type="EMBL" id="OZ075121">
    <property type="protein sequence ID" value="CAL4903626.1"/>
    <property type="molecule type" value="Genomic_DNA"/>
</dbReference>
<keyword evidence="3" id="KW-0560">Oxidoreductase</keyword>
<evidence type="ECO:0000313" key="7">
    <source>
        <dbReference type="Proteomes" id="UP001497457"/>
    </source>
</evidence>
<sequence length="341" mass="37220">MEVLPATHASSIPDSFVLPAEKFKAATAASLEETVLPARHRHGPRPRRGPPRHPRRRQGSTVSSRSSATASPSRCSIRDMEALCREFFEMPAADKAEFYSEDKSKPNRFFSGTNYETLGERYWRDCLRLVYPLPSGDTSACPQATQAPEVVGNYTALTRGLAMEILQLLCEGMGLRPRLVRRSNGDISCGRVALDINSYPPCPDPSRTLGLPPHCDRDLITVLLLAPPPASRSPTMATGSRSSPCQTHSSSTSVVTNGMLKSVEHRAATNSAAPRLSVAAFIVPADDCVVSPNEVFVGDDNPPRYRTMSIGEFKRLHNVVNLGASINQSIDVKNNQHKDEI</sequence>
<dbReference type="InterPro" id="IPR050295">
    <property type="entry name" value="Plant_2OG-oxidoreductases"/>
</dbReference>
<comment type="similarity">
    <text evidence="3">Belongs to the iron/ascorbate-dependent oxidoreductase family.</text>
</comment>
<keyword evidence="2 3" id="KW-0408">Iron</keyword>
<dbReference type="InterPro" id="IPR027443">
    <property type="entry name" value="IPNS-like_sf"/>
</dbReference>
<dbReference type="AlphaFoldDB" id="A0ABC8W6Q4"/>
<evidence type="ECO:0000313" key="6">
    <source>
        <dbReference type="EMBL" id="CAL4903626.1"/>
    </source>
</evidence>
<evidence type="ECO:0000256" key="2">
    <source>
        <dbReference type="ARBA" id="ARBA00023004"/>
    </source>
</evidence>
<protein>
    <recommendedName>
        <fullName evidence="5">Fe2OG dioxygenase domain-containing protein</fullName>
    </recommendedName>
</protein>
<dbReference type="GO" id="GO:0016491">
    <property type="term" value="F:oxidoreductase activity"/>
    <property type="evidence" value="ECO:0007669"/>
    <property type="project" value="UniProtKB-KW"/>
</dbReference>
<feature type="region of interest" description="Disordered" evidence="4">
    <location>
        <begin position="32"/>
        <end position="74"/>
    </location>
</feature>
<evidence type="ECO:0000256" key="3">
    <source>
        <dbReference type="RuleBase" id="RU003682"/>
    </source>
</evidence>
<dbReference type="SUPFAM" id="SSF51197">
    <property type="entry name" value="Clavaminate synthase-like"/>
    <property type="match status" value="1"/>
</dbReference>
<reference evidence="6" key="1">
    <citation type="submission" date="2024-10" db="EMBL/GenBank/DDBJ databases">
        <authorList>
            <person name="Ryan C."/>
        </authorList>
    </citation>
    <scope>NUCLEOTIDE SEQUENCE [LARGE SCALE GENOMIC DNA]</scope>
</reference>
<feature type="region of interest" description="Disordered" evidence="4">
    <location>
        <begin position="231"/>
        <end position="252"/>
    </location>
</feature>
<proteinExistence type="inferred from homology"/>
<dbReference type="PANTHER" id="PTHR47991">
    <property type="entry name" value="OXOGLUTARATE/IRON-DEPENDENT DIOXYGENASE"/>
    <property type="match status" value="1"/>
</dbReference>
<evidence type="ECO:0000259" key="5">
    <source>
        <dbReference type="PROSITE" id="PS51471"/>
    </source>
</evidence>
<dbReference type="PROSITE" id="PS51471">
    <property type="entry name" value="FE2OG_OXY"/>
    <property type="match status" value="1"/>
</dbReference>
<feature type="compositionally biased region" description="Basic residues" evidence="4">
    <location>
        <begin position="38"/>
        <end position="58"/>
    </location>
</feature>
<gene>
    <name evidence="6" type="ORF">URODEC1_LOCUS10660</name>
</gene>